<feature type="signal peptide" evidence="1">
    <location>
        <begin position="1"/>
        <end position="29"/>
    </location>
</feature>
<dbReference type="AlphaFoldDB" id="A0A131YBG0"/>
<feature type="chain" id="PRO_5007284470" description="Secreted protein" evidence="1">
    <location>
        <begin position="30"/>
        <end position="157"/>
    </location>
</feature>
<keyword evidence="1" id="KW-0732">Signal</keyword>
<evidence type="ECO:0008006" key="3">
    <source>
        <dbReference type="Google" id="ProtNLM"/>
    </source>
</evidence>
<name>A0A131YBG0_RHIAP</name>
<organism evidence="2">
    <name type="scientific">Rhipicephalus appendiculatus</name>
    <name type="common">Brown ear tick</name>
    <dbReference type="NCBI Taxonomy" id="34631"/>
    <lineage>
        <taxon>Eukaryota</taxon>
        <taxon>Metazoa</taxon>
        <taxon>Ecdysozoa</taxon>
        <taxon>Arthropoda</taxon>
        <taxon>Chelicerata</taxon>
        <taxon>Arachnida</taxon>
        <taxon>Acari</taxon>
        <taxon>Parasitiformes</taxon>
        <taxon>Ixodida</taxon>
        <taxon>Ixodoidea</taxon>
        <taxon>Ixodidae</taxon>
        <taxon>Rhipicephalinae</taxon>
        <taxon>Rhipicephalus</taxon>
        <taxon>Rhipicephalus</taxon>
    </lineage>
</organism>
<accession>A0A131YBG0</accession>
<evidence type="ECO:0000313" key="2">
    <source>
        <dbReference type="EMBL" id="JAP76664.1"/>
    </source>
</evidence>
<dbReference type="EMBL" id="GEDV01011893">
    <property type="protein sequence ID" value="JAP76664.1"/>
    <property type="molecule type" value="Transcribed_RNA"/>
</dbReference>
<proteinExistence type="predicted"/>
<protein>
    <recommendedName>
        <fullName evidence="3">Secreted protein</fullName>
    </recommendedName>
</protein>
<sequence>MFPCMCLRMCTQSWLMILDWSSCFMPIQGSSGLIYPCFHYISRQNVCESCEVVNTLPEVLWSARFCCVLIGAFYVDTSKLGGRKCLSLYCKAYAILYVYLLYSYRLSVKYGQTIVCFQRTLFPVTLFRFLLLFDARATLVWFFGCMLRNLFQPECYV</sequence>
<reference evidence="2" key="1">
    <citation type="journal article" date="2016" name="Ticks Tick Borne Dis.">
        <title>De novo assembly and annotation of the salivary gland transcriptome of Rhipicephalus appendiculatus male and female ticks during blood feeding.</title>
        <authorList>
            <person name="de Castro M.H."/>
            <person name="de Klerk D."/>
            <person name="Pienaar R."/>
            <person name="Latif A.A."/>
            <person name="Rees D.J."/>
            <person name="Mans B.J."/>
        </authorList>
    </citation>
    <scope>NUCLEOTIDE SEQUENCE</scope>
    <source>
        <tissue evidence="2">Salivary glands</tissue>
    </source>
</reference>
<evidence type="ECO:0000256" key="1">
    <source>
        <dbReference type="SAM" id="SignalP"/>
    </source>
</evidence>